<dbReference type="AlphaFoldDB" id="A0A1M6THW2"/>
<name>A0A1M6THW2_PSETH</name>
<gene>
    <name evidence="7" type="ORF">SAMN05443637_10852</name>
</gene>
<evidence type="ECO:0000313" key="7">
    <source>
        <dbReference type="EMBL" id="SHK56503.1"/>
    </source>
</evidence>
<dbReference type="Pfam" id="PF00005">
    <property type="entry name" value="ABC_tran"/>
    <property type="match status" value="2"/>
</dbReference>
<dbReference type="InterPro" id="IPR003593">
    <property type="entry name" value="AAA+_ATPase"/>
</dbReference>
<evidence type="ECO:0000256" key="5">
    <source>
        <dbReference type="ARBA" id="ARBA00022970"/>
    </source>
</evidence>
<feature type="domain" description="ABC transporter" evidence="6">
    <location>
        <begin position="10"/>
        <end position="260"/>
    </location>
</feature>
<dbReference type="SMART" id="SM00382">
    <property type="entry name" value="AAA"/>
    <property type="match status" value="2"/>
</dbReference>
<keyword evidence="5" id="KW-0029">Amino-acid transport</keyword>
<keyword evidence="3" id="KW-0547">Nucleotide-binding</keyword>
<dbReference type="InterPro" id="IPR017871">
    <property type="entry name" value="ABC_transporter-like_CS"/>
</dbReference>
<dbReference type="PANTHER" id="PTHR43820">
    <property type="entry name" value="HIGH-AFFINITY BRANCHED-CHAIN AMINO ACID TRANSPORT ATP-BINDING PROTEIN LIVF"/>
    <property type="match status" value="1"/>
</dbReference>
<dbReference type="SUPFAM" id="SSF52540">
    <property type="entry name" value="P-loop containing nucleoside triphosphate hydrolases"/>
    <property type="match status" value="2"/>
</dbReference>
<dbReference type="GO" id="GO:0015807">
    <property type="term" value="P:L-amino acid transport"/>
    <property type="evidence" value="ECO:0007669"/>
    <property type="project" value="TreeGrafter"/>
</dbReference>
<dbReference type="Gene3D" id="3.40.50.300">
    <property type="entry name" value="P-loop containing nucleotide triphosphate hydrolases"/>
    <property type="match status" value="2"/>
</dbReference>
<accession>A0A1M6THW2</accession>
<protein>
    <submittedName>
        <fullName evidence="7">Amino acid/amide ABC transporter ATP-binding protein 1, HAAT family /amino acid/amide ABC transporter ATP-binding protein 2, HAAT family</fullName>
    </submittedName>
</protein>
<evidence type="ECO:0000256" key="1">
    <source>
        <dbReference type="ARBA" id="ARBA00005417"/>
    </source>
</evidence>
<comment type="similarity">
    <text evidence="1">Belongs to the ABC transporter superfamily.</text>
</comment>
<evidence type="ECO:0000259" key="6">
    <source>
        <dbReference type="PROSITE" id="PS50893"/>
    </source>
</evidence>
<organism evidence="7 8">
    <name type="scientific">Pseudonocardia thermophila</name>
    <dbReference type="NCBI Taxonomy" id="1848"/>
    <lineage>
        <taxon>Bacteria</taxon>
        <taxon>Bacillati</taxon>
        <taxon>Actinomycetota</taxon>
        <taxon>Actinomycetes</taxon>
        <taxon>Pseudonocardiales</taxon>
        <taxon>Pseudonocardiaceae</taxon>
        <taxon>Pseudonocardia</taxon>
    </lineage>
</organism>
<evidence type="ECO:0000256" key="4">
    <source>
        <dbReference type="ARBA" id="ARBA00022840"/>
    </source>
</evidence>
<reference evidence="7 8" key="1">
    <citation type="submission" date="2016-11" db="EMBL/GenBank/DDBJ databases">
        <authorList>
            <person name="Jaros S."/>
            <person name="Januszkiewicz K."/>
            <person name="Wedrychowicz H."/>
        </authorList>
    </citation>
    <scope>NUCLEOTIDE SEQUENCE [LARGE SCALE GENOMIC DNA]</scope>
    <source>
        <strain evidence="7 8">DSM 43832</strain>
    </source>
</reference>
<dbReference type="Proteomes" id="UP000184363">
    <property type="component" value="Unassembled WGS sequence"/>
</dbReference>
<dbReference type="PANTHER" id="PTHR43820:SF4">
    <property type="entry name" value="HIGH-AFFINITY BRANCHED-CHAIN AMINO ACID TRANSPORT ATP-BINDING PROTEIN LIVF"/>
    <property type="match status" value="1"/>
</dbReference>
<dbReference type="PROSITE" id="PS00211">
    <property type="entry name" value="ABC_TRANSPORTER_1"/>
    <property type="match status" value="2"/>
</dbReference>
<dbReference type="InterPro" id="IPR003439">
    <property type="entry name" value="ABC_transporter-like_ATP-bd"/>
</dbReference>
<keyword evidence="8" id="KW-1185">Reference proteome</keyword>
<dbReference type="GO" id="GO:0005524">
    <property type="term" value="F:ATP binding"/>
    <property type="evidence" value="ECO:0007669"/>
    <property type="project" value="UniProtKB-KW"/>
</dbReference>
<dbReference type="STRING" id="1848.SAMN05443637_10852"/>
<keyword evidence="2" id="KW-0813">Transport</keyword>
<evidence type="ECO:0000313" key="8">
    <source>
        <dbReference type="Proteomes" id="UP000184363"/>
    </source>
</evidence>
<sequence length="532" mass="56135">MAERRPAGTLVGRGLSVSFGPLTAVDGVDIEIGPGECVGVIGPNGAGKSTLLNLLSGAVPADRGSVRLLRGSTEVRLDRAAARVRARHGIARLFQTARLVPDWSARENVELGVRTAGPAAWLEALGLPTSKRRAARRARAAEEALARVGLVERAGFRSAELSLGQQRLVELARILVADARILLLDEPFAGLSRSAREVVAGLVAQLRDEGVGILLVEHDLSQIRKLADRLVVMDHGRVLAAGPVEETLADPEVVKRYIGDVELEIGGALEEPAAPAPQPVAEQRSGPPMLQVRDLRVFYGPVAAVDGVSFDVAAGEGLGLVGPNGAGKSTILRGVAGLLRASGDVELAEQPLGSLATPDRYRRGLAFVPQTLTAVVDLTVEENLRLSWLTGTRADRFAEALDRVGELFPEVLDRRSEQAGALSGGQRQMLAIGRALMASPRTVLLDEPTAGLAPGLVPIFADALARLRATGVAVVVVEHNLGLVRAACTHVLGLQAGRPVWHGPTERFDAAVAHEVFLGAQPDTTQEEQVHS</sequence>
<keyword evidence="4 7" id="KW-0067">ATP-binding</keyword>
<evidence type="ECO:0000256" key="2">
    <source>
        <dbReference type="ARBA" id="ARBA00022448"/>
    </source>
</evidence>
<dbReference type="InterPro" id="IPR052156">
    <property type="entry name" value="BCAA_Transport_ATP-bd_LivF"/>
</dbReference>
<feature type="domain" description="ABC transporter" evidence="6">
    <location>
        <begin position="290"/>
        <end position="521"/>
    </location>
</feature>
<dbReference type="InterPro" id="IPR027417">
    <property type="entry name" value="P-loop_NTPase"/>
</dbReference>
<dbReference type="OrthoDB" id="3396710at2"/>
<evidence type="ECO:0000256" key="3">
    <source>
        <dbReference type="ARBA" id="ARBA00022741"/>
    </source>
</evidence>
<dbReference type="GO" id="GO:0015658">
    <property type="term" value="F:branched-chain amino acid transmembrane transporter activity"/>
    <property type="evidence" value="ECO:0007669"/>
    <property type="project" value="TreeGrafter"/>
</dbReference>
<dbReference type="PROSITE" id="PS50893">
    <property type="entry name" value="ABC_TRANSPORTER_2"/>
    <property type="match status" value="2"/>
</dbReference>
<proteinExistence type="inferred from homology"/>
<dbReference type="EMBL" id="FRAP01000008">
    <property type="protein sequence ID" value="SHK56503.1"/>
    <property type="molecule type" value="Genomic_DNA"/>
</dbReference>
<dbReference type="GO" id="GO:0016887">
    <property type="term" value="F:ATP hydrolysis activity"/>
    <property type="evidence" value="ECO:0007669"/>
    <property type="project" value="InterPro"/>
</dbReference>